<evidence type="ECO:0000256" key="3">
    <source>
        <dbReference type="ARBA" id="ARBA00023082"/>
    </source>
</evidence>
<dbReference type="NCBIfam" id="TIGR02937">
    <property type="entry name" value="sigma70-ECF"/>
    <property type="match status" value="1"/>
</dbReference>
<organism evidence="7 8">
    <name type="scientific">Calycomorphotria hydatis</name>
    <dbReference type="NCBI Taxonomy" id="2528027"/>
    <lineage>
        <taxon>Bacteria</taxon>
        <taxon>Pseudomonadati</taxon>
        <taxon>Planctomycetota</taxon>
        <taxon>Planctomycetia</taxon>
        <taxon>Planctomycetales</taxon>
        <taxon>Planctomycetaceae</taxon>
        <taxon>Calycomorphotria</taxon>
    </lineage>
</organism>
<keyword evidence="3" id="KW-0731">Sigma factor</keyword>
<dbReference type="Pfam" id="PF08281">
    <property type="entry name" value="Sigma70_r4_2"/>
    <property type="match status" value="1"/>
</dbReference>
<dbReference type="GO" id="GO:0006352">
    <property type="term" value="P:DNA-templated transcription initiation"/>
    <property type="evidence" value="ECO:0007669"/>
    <property type="project" value="InterPro"/>
</dbReference>
<dbReference type="GO" id="GO:0016987">
    <property type="term" value="F:sigma factor activity"/>
    <property type="evidence" value="ECO:0007669"/>
    <property type="project" value="UniProtKB-KW"/>
</dbReference>
<comment type="similarity">
    <text evidence="1">Belongs to the sigma-70 factor family. ECF subfamily.</text>
</comment>
<dbReference type="SUPFAM" id="SSF88659">
    <property type="entry name" value="Sigma3 and sigma4 domains of RNA polymerase sigma factors"/>
    <property type="match status" value="1"/>
</dbReference>
<dbReference type="InterPro" id="IPR014284">
    <property type="entry name" value="RNA_pol_sigma-70_dom"/>
</dbReference>
<dbReference type="InterPro" id="IPR039425">
    <property type="entry name" value="RNA_pol_sigma-70-like"/>
</dbReference>
<dbReference type="InterPro" id="IPR013249">
    <property type="entry name" value="RNA_pol_sigma70_r4_t2"/>
</dbReference>
<dbReference type="KEGG" id="chya:V22_28580"/>
<dbReference type="Gene3D" id="1.10.1740.10">
    <property type="match status" value="1"/>
</dbReference>
<dbReference type="EMBL" id="CP036316">
    <property type="protein sequence ID" value="QDT65601.1"/>
    <property type="molecule type" value="Genomic_DNA"/>
</dbReference>
<proteinExistence type="inferred from homology"/>
<evidence type="ECO:0000256" key="1">
    <source>
        <dbReference type="ARBA" id="ARBA00010641"/>
    </source>
</evidence>
<protein>
    <submittedName>
        <fullName evidence="7">ECF RNA polymerase sigma factor SigW</fullName>
    </submittedName>
</protein>
<dbReference type="InterPro" id="IPR013325">
    <property type="entry name" value="RNA_pol_sigma_r2"/>
</dbReference>
<keyword evidence="4" id="KW-0238">DNA-binding</keyword>
<keyword evidence="5" id="KW-0804">Transcription</keyword>
<dbReference type="Proteomes" id="UP000319976">
    <property type="component" value="Chromosome"/>
</dbReference>
<sequence length="208" mass="23651">MEAADDPNLFSRIIAGDENALAELFSQYRSRLWRIVNFRIDPRLVGRVDPDDILQESWMNSAQRIDSFPKESSLSSFVWFRLIVNQTLIDVHRRHLSAQKRSAAKERSTTSGWSASSTTFSLSSHLLGHQTSPSEAAIREENAKMIDATLKDMSDVDREVLALRHFEELTNRETAEVLGMTEQAASVRYVRALKRLQQQLNSLPGFLS</sequence>
<keyword evidence="2" id="KW-0805">Transcription regulation</keyword>
<dbReference type="PANTHER" id="PTHR43133:SF8">
    <property type="entry name" value="RNA POLYMERASE SIGMA FACTOR HI_1459-RELATED"/>
    <property type="match status" value="1"/>
</dbReference>
<dbReference type="SUPFAM" id="SSF88946">
    <property type="entry name" value="Sigma2 domain of RNA polymerase sigma factors"/>
    <property type="match status" value="1"/>
</dbReference>
<dbReference type="CDD" id="cd06171">
    <property type="entry name" value="Sigma70_r4"/>
    <property type="match status" value="1"/>
</dbReference>
<evidence type="ECO:0000313" key="8">
    <source>
        <dbReference type="Proteomes" id="UP000319976"/>
    </source>
</evidence>
<evidence type="ECO:0000256" key="4">
    <source>
        <dbReference type="ARBA" id="ARBA00023125"/>
    </source>
</evidence>
<dbReference type="PANTHER" id="PTHR43133">
    <property type="entry name" value="RNA POLYMERASE ECF-TYPE SIGMA FACTO"/>
    <property type="match status" value="1"/>
</dbReference>
<gene>
    <name evidence="7" type="primary">sigW_3</name>
    <name evidence="7" type="ORF">V22_28580</name>
</gene>
<evidence type="ECO:0000259" key="6">
    <source>
        <dbReference type="Pfam" id="PF08281"/>
    </source>
</evidence>
<reference evidence="7 8" key="1">
    <citation type="submission" date="2019-02" db="EMBL/GenBank/DDBJ databases">
        <title>Deep-cultivation of Planctomycetes and their phenomic and genomic characterization uncovers novel biology.</title>
        <authorList>
            <person name="Wiegand S."/>
            <person name="Jogler M."/>
            <person name="Boedeker C."/>
            <person name="Pinto D."/>
            <person name="Vollmers J."/>
            <person name="Rivas-Marin E."/>
            <person name="Kohn T."/>
            <person name="Peeters S.H."/>
            <person name="Heuer A."/>
            <person name="Rast P."/>
            <person name="Oberbeckmann S."/>
            <person name="Bunk B."/>
            <person name="Jeske O."/>
            <person name="Meyerdierks A."/>
            <person name="Storesund J.E."/>
            <person name="Kallscheuer N."/>
            <person name="Luecker S."/>
            <person name="Lage O.M."/>
            <person name="Pohl T."/>
            <person name="Merkel B.J."/>
            <person name="Hornburger P."/>
            <person name="Mueller R.-W."/>
            <person name="Bruemmer F."/>
            <person name="Labrenz M."/>
            <person name="Spormann A.M."/>
            <person name="Op den Camp H."/>
            <person name="Overmann J."/>
            <person name="Amann R."/>
            <person name="Jetten M.S.M."/>
            <person name="Mascher T."/>
            <person name="Medema M.H."/>
            <person name="Devos D.P."/>
            <person name="Kaster A.-K."/>
            <person name="Ovreas L."/>
            <person name="Rohde M."/>
            <person name="Galperin M.Y."/>
            <person name="Jogler C."/>
        </authorList>
    </citation>
    <scope>NUCLEOTIDE SEQUENCE [LARGE SCALE GENOMIC DNA]</scope>
    <source>
        <strain evidence="7 8">V22</strain>
    </source>
</reference>
<dbReference type="AlphaFoldDB" id="A0A517TB50"/>
<evidence type="ECO:0000256" key="2">
    <source>
        <dbReference type="ARBA" id="ARBA00023015"/>
    </source>
</evidence>
<evidence type="ECO:0000313" key="7">
    <source>
        <dbReference type="EMBL" id="QDT65601.1"/>
    </source>
</evidence>
<keyword evidence="8" id="KW-1185">Reference proteome</keyword>
<dbReference type="Gene3D" id="1.10.10.10">
    <property type="entry name" value="Winged helix-like DNA-binding domain superfamily/Winged helix DNA-binding domain"/>
    <property type="match status" value="1"/>
</dbReference>
<accession>A0A517TB50</accession>
<dbReference type="InterPro" id="IPR013324">
    <property type="entry name" value="RNA_pol_sigma_r3/r4-like"/>
</dbReference>
<dbReference type="InterPro" id="IPR036388">
    <property type="entry name" value="WH-like_DNA-bd_sf"/>
</dbReference>
<evidence type="ECO:0000256" key="5">
    <source>
        <dbReference type="ARBA" id="ARBA00023163"/>
    </source>
</evidence>
<dbReference type="GO" id="GO:0003677">
    <property type="term" value="F:DNA binding"/>
    <property type="evidence" value="ECO:0007669"/>
    <property type="project" value="UniProtKB-KW"/>
</dbReference>
<name>A0A517TB50_9PLAN</name>
<feature type="domain" description="RNA polymerase sigma factor 70 region 4 type 2" evidence="6">
    <location>
        <begin position="145"/>
        <end position="196"/>
    </location>
</feature>